<dbReference type="GO" id="GO:0045892">
    <property type="term" value="P:negative regulation of DNA-templated transcription"/>
    <property type="evidence" value="ECO:0007669"/>
    <property type="project" value="TreeGrafter"/>
</dbReference>
<gene>
    <name evidence="12" type="ORF">AFUS01_LOCUS41999</name>
</gene>
<feature type="compositionally biased region" description="Pro residues" evidence="10">
    <location>
        <begin position="1081"/>
        <end position="1092"/>
    </location>
</feature>
<dbReference type="SMART" id="SM00454">
    <property type="entry name" value="SAM"/>
    <property type="match status" value="1"/>
</dbReference>
<feature type="region of interest" description="Disordered" evidence="10">
    <location>
        <begin position="238"/>
        <end position="282"/>
    </location>
</feature>
<dbReference type="PANTHER" id="PTHR12247">
    <property type="entry name" value="POLYCOMB GROUP PROTEIN"/>
    <property type="match status" value="1"/>
</dbReference>
<evidence type="ECO:0000256" key="4">
    <source>
        <dbReference type="ARBA" id="ARBA00022771"/>
    </source>
</evidence>
<evidence type="ECO:0000256" key="9">
    <source>
        <dbReference type="PROSITE-ProRule" id="PRU00459"/>
    </source>
</evidence>
<dbReference type="InterPro" id="IPR050548">
    <property type="entry name" value="PcG_chromatin_remod_factors"/>
</dbReference>
<accession>A0A8J2LLG9</accession>
<dbReference type="PROSITE" id="PS51079">
    <property type="entry name" value="MBT"/>
    <property type="match status" value="3"/>
</dbReference>
<feature type="compositionally biased region" description="Polar residues" evidence="10">
    <location>
        <begin position="1148"/>
        <end position="1176"/>
    </location>
</feature>
<dbReference type="GO" id="GO:0005634">
    <property type="term" value="C:nucleus"/>
    <property type="evidence" value="ECO:0007669"/>
    <property type="project" value="UniProtKB-SubCell"/>
</dbReference>
<proteinExistence type="predicted"/>
<keyword evidence="2" id="KW-0479">Metal-binding</keyword>
<dbReference type="SMART" id="SM00561">
    <property type="entry name" value="MBT"/>
    <property type="match status" value="3"/>
</dbReference>
<dbReference type="Proteomes" id="UP000708208">
    <property type="component" value="Unassembled WGS sequence"/>
</dbReference>
<dbReference type="PROSITE" id="PS50105">
    <property type="entry name" value="SAM_DOMAIN"/>
    <property type="match status" value="1"/>
</dbReference>
<feature type="region of interest" description="Disordered" evidence="10">
    <location>
        <begin position="296"/>
        <end position="325"/>
    </location>
</feature>
<dbReference type="InterPro" id="IPR002515">
    <property type="entry name" value="Znf_C2H2C"/>
</dbReference>
<feature type="compositionally biased region" description="Polar residues" evidence="10">
    <location>
        <begin position="1033"/>
        <end position="1050"/>
    </location>
</feature>
<evidence type="ECO:0000256" key="2">
    <source>
        <dbReference type="ARBA" id="ARBA00022723"/>
    </source>
</evidence>
<dbReference type="GO" id="GO:0042393">
    <property type="term" value="F:histone binding"/>
    <property type="evidence" value="ECO:0007669"/>
    <property type="project" value="TreeGrafter"/>
</dbReference>
<evidence type="ECO:0000313" key="12">
    <source>
        <dbReference type="EMBL" id="CAG7832312.1"/>
    </source>
</evidence>
<feature type="compositionally biased region" description="Basic and acidic residues" evidence="10">
    <location>
        <begin position="250"/>
        <end position="268"/>
    </location>
</feature>
<dbReference type="Pfam" id="PF01530">
    <property type="entry name" value="zf-C2HC"/>
    <property type="match status" value="1"/>
</dbReference>
<keyword evidence="6" id="KW-0805">Transcription regulation</keyword>
<evidence type="ECO:0000256" key="6">
    <source>
        <dbReference type="ARBA" id="ARBA00023015"/>
    </source>
</evidence>
<evidence type="ECO:0000313" key="13">
    <source>
        <dbReference type="Proteomes" id="UP000708208"/>
    </source>
</evidence>
<evidence type="ECO:0000256" key="5">
    <source>
        <dbReference type="ARBA" id="ARBA00022833"/>
    </source>
</evidence>
<feature type="region of interest" description="Disordered" evidence="10">
    <location>
        <begin position="1111"/>
        <end position="1176"/>
    </location>
</feature>
<dbReference type="OrthoDB" id="8188861at2759"/>
<keyword evidence="7" id="KW-0804">Transcription</keyword>
<dbReference type="PANTHER" id="PTHR12247:SF131">
    <property type="entry name" value="LD05287P"/>
    <property type="match status" value="1"/>
</dbReference>
<sequence length="1309" mass="144449">MDSDMITWQDGVGHLPGSDLKFRLNELGLVEIDDDEAWQRLYDQTEAGLTDDSESVVLPQQNFEKVEPQGVISTDDSNIPNESATVTVKFPKPADTNVMSLQKHVSITEENPGPTLTGCVNLNNSNDSRNEEKPDVICKPDLKDLVKEEPGLCFDIDQPPTINDVKTENLAGVSSCESASDISYNGNVGLSIPELQVEKTETLKEMKHEVNEDISNAETQQIDPQKLYDMIIGENLDSRDQSVPTASTKVLDKVDKSPESSDNNQKEETSEDESLPDITPLDFMGNFKPSVAIVSPVKSKSVSPVKGGKSSGTKCVSKSNKCDTNQSPVVEDEVKFTTLTSHFQHDTKSNGDVNDSSRLLPAQAHQEEEPFDPFHRDSSNSMNSDELPDIDPGPPCLRPRSRSRSLSPAFHLPPPATKFQSSCGQTNLDGIPILKAESSSFQDKDIAFCRCCGCFGLSQEFYEFTFCTKACGDSYKYHSRSPDGKKKPSPTTPNKSKTGGESSYYKSGDANGVEGGSISPSEKSGGKKAKKKVGTAVGKTKNKNSAVGKGKFKVTDANPGTSGGKNSKRLQSKTKSTAFHSKDRKRNFPLVLSKRMPVSPERKLNDSMHKEVQLSPDITLGKSKISSKTSSGSSDFDWAKYLFETKSKSAPHRLFRQPAMPPPNPFRPGMLLESIDPQHQSLICVSTVIETQGYRVRLRFQGFSEAYDFWVNADSLDIFPAGWCEESSLELQPPPGAMDPFNWHQYLVENQLEAAPRHIFSITKEDFTIDSGVRPGMKMEAVDIRNQNLVCVATVAKVMGERILVHFDSWDSLYDYWTDLTSPFIHPVGWCDINDVKLTPPNYCKSDFSWDKYLRETGTIAMPARLFRPLPPVGFRKGCKVECVDKRNPFLIRVATIAEVDQHNLIVHFDNWPSIYDFSVYELSPDIHPVGWCAHTGHPLQPPPPADGSWKGPCTIVGCLGLGHIRGPKFLTHNSEKNCPYALHNYKKDWILADRITIYERNYGHAHNDNSSNVEAAPKSIEAKNQVHVFQNQAKNGKSANTNSTKTSLPTKSAAIRRKRSSASSTKEISQQKKPKVTNPISPPRIPTPPAVLPSVHEASEVVTEIMKIPKSEPFDSINESPHPVEYGDSTEESSQSTEVDMKLSPSAYFSSETATSRKLSSPTPSTSGAQNNQNCENTYDSAQRRLSIPSTTLASFPITSTSTESDADYPPNYATNAVSLKSVIGTLNESTVSSWMVRDLARFIATIPGCEHTADRFLDQLIDGESFLMLSQHDFINVMGLKLGPAIKLCNVIRMINFNSVATNYKST</sequence>
<feature type="repeat" description="MBT" evidence="9">
    <location>
        <begin position="636"/>
        <end position="734"/>
    </location>
</feature>
<organism evidence="12 13">
    <name type="scientific">Allacma fusca</name>
    <dbReference type="NCBI Taxonomy" id="39272"/>
    <lineage>
        <taxon>Eukaryota</taxon>
        <taxon>Metazoa</taxon>
        <taxon>Ecdysozoa</taxon>
        <taxon>Arthropoda</taxon>
        <taxon>Hexapoda</taxon>
        <taxon>Collembola</taxon>
        <taxon>Symphypleona</taxon>
        <taxon>Sminthuridae</taxon>
        <taxon>Allacma</taxon>
    </lineage>
</organism>
<comment type="caution">
    <text evidence="12">The sequence shown here is derived from an EMBL/GenBank/DDBJ whole genome shotgun (WGS) entry which is preliminary data.</text>
</comment>
<keyword evidence="3" id="KW-0677">Repeat</keyword>
<feature type="domain" description="SAM" evidence="11">
    <location>
        <begin position="1236"/>
        <end position="1285"/>
    </location>
</feature>
<dbReference type="EMBL" id="CAJVCH010564398">
    <property type="protein sequence ID" value="CAG7832312.1"/>
    <property type="molecule type" value="Genomic_DNA"/>
</dbReference>
<evidence type="ECO:0000256" key="10">
    <source>
        <dbReference type="SAM" id="MobiDB-lite"/>
    </source>
</evidence>
<name>A0A8J2LLG9_9HEXA</name>
<feature type="region of interest" description="Disordered" evidence="10">
    <location>
        <begin position="365"/>
        <end position="422"/>
    </location>
</feature>
<evidence type="ECO:0000256" key="1">
    <source>
        <dbReference type="ARBA" id="ARBA00004123"/>
    </source>
</evidence>
<keyword evidence="5" id="KW-0862">Zinc</keyword>
<keyword evidence="4" id="KW-0863">Zinc-finger</keyword>
<dbReference type="InterPro" id="IPR004092">
    <property type="entry name" value="Mbt"/>
</dbReference>
<feature type="repeat" description="MBT" evidence="9">
    <location>
        <begin position="848"/>
        <end position="943"/>
    </location>
</feature>
<evidence type="ECO:0000256" key="7">
    <source>
        <dbReference type="ARBA" id="ARBA00023163"/>
    </source>
</evidence>
<dbReference type="CDD" id="cd09509">
    <property type="entry name" value="SAM_Polycomb"/>
    <property type="match status" value="1"/>
</dbReference>
<comment type="subcellular location">
    <subcellularLocation>
        <location evidence="1">Nucleus</location>
    </subcellularLocation>
</comment>
<reference evidence="12" key="1">
    <citation type="submission" date="2021-06" db="EMBL/GenBank/DDBJ databases">
        <authorList>
            <person name="Hodson N. C."/>
            <person name="Mongue J. A."/>
            <person name="Jaron S. K."/>
        </authorList>
    </citation>
    <scope>NUCLEOTIDE SEQUENCE</scope>
</reference>
<keyword evidence="8" id="KW-0539">Nucleus</keyword>
<feature type="compositionally biased region" description="Basic and acidic residues" evidence="10">
    <location>
        <begin position="365"/>
        <end position="378"/>
    </location>
</feature>
<evidence type="ECO:0000259" key="11">
    <source>
        <dbReference type="PROSITE" id="PS50105"/>
    </source>
</evidence>
<dbReference type="CDD" id="cd20103">
    <property type="entry name" value="MBT_L3MBTL1-like_rpt3"/>
    <property type="match status" value="1"/>
</dbReference>
<feature type="region of interest" description="Disordered" evidence="10">
    <location>
        <begin position="478"/>
        <end position="580"/>
    </location>
</feature>
<dbReference type="Pfam" id="PF00536">
    <property type="entry name" value="SAM_1"/>
    <property type="match status" value="1"/>
</dbReference>
<feature type="compositionally biased region" description="Low complexity" evidence="10">
    <location>
        <begin position="296"/>
        <end position="312"/>
    </location>
</feature>
<dbReference type="InterPro" id="IPR001660">
    <property type="entry name" value="SAM"/>
</dbReference>
<keyword evidence="13" id="KW-1185">Reference proteome</keyword>
<protein>
    <recommendedName>
        <fullName evidence="11">SAM domain-containing protein</fullName>
    </recommendedName>
</protein>
<dbReference type="GO" id="GO:0003682">
    <property type="term" value="F:chromatin binding"/>
    <property type="evidence" value="ECO:0007669"/>
    <property type="project" value="TreeGrafter"/>
</dbReference>
<evidence type="ECO:0000256" key="3">
    <source>
        <dbReference type="ARBA" id="ARBA00022737"/>
    </source>
</evidence>
<dbReference type="CDD" id="cd20102">
    <property type="entry name" value="MBT_L3MBTL1-like_rpt2"/>
    <property type="match status" value="1"/>
</dbReference>
<dbReference type="Pfam" id="PF02820">
    <property type="entry name" value="MBT"/>
    <property type="match status" value="3"/>
</dbReference>
<feature type="repeat" description="MBT" evidence="9">
    <location>
        <begin position="741"/>
        <end position="841"/>
    </location>
</feature>
<dbReference type="PROSITE" id="PS51802">
    <property type="entry name" value="ZF_CCHHC"/>
    <property type="match status" value="1"/>
</dbReference>
<feature type="region of interest" description="Disordered" evidence="10">
    <location>
        <begin position="1033"/>
        <end position="1094"/>
    </location>
</feature>
<dbReference type="GO" id="GO:0008270">
    <property type="term" value="F:zinc ion binding"/>
    <property type="evidence" value="ECO:0007669"/>
    <property type="project" value="UniProtKB-KW"/>
</dbReference>
<evidence type="ECO:0000256" key="8">
    <source>
        <dbReference type="ARBA" id="ARBA00023242"/>
    </source>
</evidence>
<feature type="compositionally biased region" description="Polar residues" evidence="10">
    <location>
        <begin position="313"/>
        <end position="325"/>
    </location>
</feature>